<comment type="similarity">
    <text evidence="1">Belongs to the D-glutamate cyclase family.</text>
</comment>
<dbReference type="GO" id="GO:0047820">
    <property type="term" value="F:D-glutamate cyclase activity"/>
    <property type="evidence" value="ECO:0007669"/>
    <property type="project" value="TreeGrafter"/>
</dbReference>
<dbReference type="PANTHER" id="PTHR32022">
    <property type="entry name" value="D-GLUTAMATE CYCLASE, MITOCHONDRIAL"/>
    <property type="match status" value="1"/>
</dbReference>
<dbReference type="PANTHER" id="PTHR32022:SF10">
    <property type="entry name" value="D-GLUTAMATE CYCLASE, MITOCHONDRIAL"/>
    <property type="match status" value="1"/>
</dbReference>
<dbReference type="RefSeq" id="WP_188672723.1">
    <property type="nucleotide sequence ID" value="NZ_BMKA01000002.1"/>
</dbReference>
<dbReference type="Proteomes" id="UP000628017">
    <property type="component" value="Unassembled WGS sequence"/>
</dbReference>
<evidence type="ECO:0000313" key="3">
    <source>
        <dbReference type="EMBL" id="GGA15306.1"/>
    </source>
</evidence>
<dbReference type="SUPFAM" id="SSF160920">
    <property type="entry name" value="PSTPO5379-like"/>
    <property type="match status" value="1"/>
</dbReference>
<evidence type="ECO:0000256" key="1">
    <source>
        <dbReference type="ARBA" id="ARBA00007896"/>
    </source>
</evidence>
<reference evidence="3" key="1">
    <citation type="journal article" date="2014" name="Int. J. Syst. Evol. Microbiol.">
        <title>Complete genome sequence of Corynebacterium casei LMG S-19264T (=DSM 44701T), isolated from a smear-ripened cheese.</title>
        <authorList>
            <consortium name="US DOE Joint Genome Institute (JGI-PGF)"/>
            <person name="Walter F."/>
            <person name="Albersmeier A."/>
            <person name="Kalinowski J."/>
            <person name="Ruckert C."/>
        </authorList>
    </citation>
    <scope>NUCLEOTIDE SEQUENCE</scope>
    <source>
        <strain evidence="3">CGMCC 1.15880</strain>
    </source>
</reference>
<name>A0A916QVX1_9RHOB</name>
<dbReference type="Pfam" id="PF07286">
    <property type="entry name" value="D-Glu_cyclase"/>
    <property type="match status" value="1"/>
</dbReference>
<reference evidence="3" key="2">
    <citation type="submission" date="2020-09" db="EMBL/GenBank/DDBJ databases">
        <authorList>
            <person name="Sun Q."/>
            <person name="Zhou Y."/>
        </authorList>
    </citation>
    <scope>NUCLEOTIDE SEQUENCE</scope>
    <source>
        <strain evidence="3">CGMCC 1.15880</strain>
    </source>
</reference>
<evidence type="ECO:0000256" key="2">
    <source>
        <dbReference type="ARBA" id="ARBA00023239"/>
    </source>
</evidence>
<dbReference type="Gene3D" id="3.40.1640.10">
    <property type="entry name" value="PSTPO5379-like"/>
    <property type="match status" value="1"/>
</dbReference>
<sequence>MFPASVHSQIAYKARTELSSKDIGLALRANRYSAHTTGLSAGKLQRNLVILTGSNGADFGKFRKTIPVFSPLIGTTRIGATEMPELDHDIDLRSDLPIYFVYRPGQIVERIKDIKTLRRDDFMAFAIGCSFTFEHALMRSGIEMRHVTDGVTVPMFRTNIQTKPVGRFGGAAVVSMRPIPKDRVEKVKRICAAFPHAHGAPKEIGIKNIS</sequence>
<dbReference type="InterPro" id="IPR009906">
    <property type="entry name" value="D-Glu_cyclase"/>
</dbReference>
<organism evidence="3 4">
    <name type="scientific">Neptunicoccus cionae</name>
    <dbReference type="NCBI Taxonomy" id="2035344"/>
    <lineage>
        <taxon>Bacteria</taxon>
        <taxon>Pseudomonadati</taxon>
        <taxon>Pseudomonadota</taxon>
        <taxon>Alphaproteobacteria</taxon>
        <taxon>Rhodobacterales</taxon>
        <taxon>Paracoccaceae</taxon>
        <taxon>Neptunicoccus</taxon>
    </lineage>
</organism>
<keyword evidence="2" id="KW-0456">Lyase</keyword>
<dbReference type="AlphaFoldDB" id="A0A916QVX1"/>
<dbReference type="InterPro" id="IPR038021">
    <property type="entry name" value="Putative_hydro-lyase"/>
</dbReference>
<dbReference type="EMBL" id="BMKA01000002">
    <property type="protein sequence ID" value="GGA15306.1"/>
    <property type="molecule type" value="Genomic_DNA"/>
</dbReference>
<gene>
    <name evidence="3" type="ORF">GCM10011498_14590</name>
</gene>
<proteinExistence type="inferred from homology"/>
<keyword evidence="4" id="KW-1185">Reference proteome</keyword>
<comment type="caution">
    <text evidence="3">The sequence shown here is derived from an EMBL/GenBank/DDBJ whole genome shotgun (WGS) entry which is preliminary data.</text>
</comment>
<accession>A0A916QVX1</accession>
<evidence type="ECO:0000313" key="4">
    <source>
        <dbReference type="Proteomes" id="UP000628017"/>
    </source>
</evidence>
<protein>
    <submittedName>
        <fullName evidence="3">Uncharacterized protein</fullName>
    </submittedName>
</protein>
<dbReference type="GO" id="GO:0006536">
    <property type="term" value="P:glutamate metabolic process"/>
    <property type="evidence" value="ECO:0007669"/>
    <property type="project" value="TreeGrafter"/>
</dbReference>